<keyword evidence="5" id="KW-1185">Reference proteome</keyword>
<name>A0ABP7RMF2_9SPHN</name>
<protein>
    <recommendedName>
        <fullName evidence="3">CHASE4 domain-containing protein</fullName>
    </recommendedName>
</protein>
<feature type="transmembrane region" description="Helical" evidence="2">
    <location>
        <begin position="28"/>
        <end position="48"/>
    </location>
</feature>
<dbReference type="EMBL" id="BAAAZD010000001">
    <property type="protein sequence ID" value="GAA3999584.1"/>
    <property type="molecule type" value="Genomic_DNA"/>
</dbReference>
<dbReference type="InterPro" id="IPR007892">
    <property type="entry name" value="CHASE4"/>
</dbReference>
<dbReference type="RefSeq" id="WP_344708770.1">
    <property type="nucleotide sequence ID" value="NZ_BAAAZD010000001.1"/>
</dbReference>
<evidence type="ECO:0000313" key="4">
    <source>
        <dbReference type="EMBL" id="GAA3999584.1"/>
    </source>
</evidence>
<reference evidence="5" key="1">
    <citation type="journal article" date="2019" name="Int. J. Syst. Evol. Microbiol.">
        <title>The Global Catalogue of Microorganisms (GCM) 10K type strain sequencing project: providing services to taxonomists for standard genome sequencing and annotation.</title>
        <authorList>
            <consortium name="The Broad Institute Genomics Platform"/>
            <consortium name="The Broad Institute Genome Sequencing Center for Infectious Disease"/>
            <person name="Wu L."/>
            <person name="Ma J."/>
        </authorList>
    </citation>
    <scope>NUCLEOTIDE SEQUENCE [LARGE SCALE GENOMIC DNA]</scope>
    <source>
        <strain evidence="5">JCM 16603</strain>
    </source>
</reference>
<proteinExistence type="predicted"/>
<evidence type="ECO:0000256" key="1">
    <source>
        <dbReference type="SAM" id="MobiDB-lite"/>
    </source>
</evidence>
<evidence type="ECO:0000256" key="2">
    <source>
        <dbReference type="SAM" id="Phobius"/>
    </source>
</evidence>
<keyword evidence="2" id="KW-0812">Transmembrane</keyword>
<keyword evidence="2" id="KW-1133">Transmembrane helix</keyword>
<comment type="caution">
    <text evidence="4">The sequence shown here is derived from an EMBL/GenBank/DDBJ whole genome shotgun (WGS) entry which is preliminary data.</text>
</comment>
<organism evidence="4 5">
    <name type="scientific">Sphingomonas humi</name>
    <dbReference type="NCBI Taxonomy" id="335630"/>
    <lineage>
        <taxon>Bacteria</taxon>
        <taxon>Pseudomonadati</taxon>
        <taxon>Pseudomonadota</taxon>
        <taxon>Alphaproteobacteria</taxon>
        <taxon>Sphingomonadales</taxon>
        <taxon>Sphingomonadaceae</taxon>
        <taxon>Sphingomonas</taxon>
    </lineage>
</organism>
<feature type="domain" description="CHASE4" evidence="3">
    <location>
        <begin position="65"/>
        <end position="208"/>
    </location>
</feature>
<dbReference type="Pfam" id="PF05228">
    <property type="entry name" value="CHASE4"/>
    <property type="match status" value="1"/>
</dbReference>
<feature type="region of interest" description="Disordered" evidence="1">
    <location>
        <begin position="333"/>
        <end position="360"/>
    </location>
</feature>
<keyword evidence="2" id="KW-0472">Membrane</keyword>
<gene>
    <name evidence="4" type="ORF">GCM10022211_06980</name>
</gene>
<feature type="transmembrane region" description="Helical" evidence="2">
    <location>
        <begin position="262"/>
        <end position="285"/>
    </location>
</feature>
<accession>A0ABP7RMF2</accession>
<sequence>MIVRIVKRLGGFREDTDLVSLRAVMRPLSLILVLTLSMCVTLLGALVVQMDQRGAEQVQWMMRGAVETRLSALKSMTRDYGRWDDAVVHLYGRLDRRWAVDNLSNATHVLIIDRQGQTLFSAGPDGSAGVDGRKAMPEGIAELLAMLPTSSEGAQALDDAVGLIVPFEGRPMLVAAMPIIPFSERVSAPAGEMRYVIITQALDQSLLSPWQNSFGLRGAAVVNSLDGRDPSTATALADNQGRAIGYIVWDPVQPGREAALAILPYLLVGWLVLGISCVFLSTRVVGIVRALSREQDAARRSAQLADANLEIARQAQISAEAAKLRAEQLASHAESARREAEMQEQNGGSAGFAKPLPKVA</sequence>
<evidence type="ECO:0000259" key="3">
    <source>
        <dbReference type="Pfam" id="PF05228"/>
    </source>
</evidence>
<dbReference type="Proteomes" id="UP001501310">
    <property type="component" value="Unassembled WGS sequence"/>
</dbReference>
<evidence type="ECO:0000313" key="5">
    <source>
        <dbReference type="Proteomes" id="UP001501310"/>
    </source>
</evidence>